<keyword evidence="3" id="KW-1185">Reference proteome</keyword>
<feature type="region of interest" description="Disordered" evidence="1">
    <location>
        <begin position="27"/>
        <end position="53"/>
    </location>
</feature>
<evidence type="ECO:0000313" key="2">
    <source>
        <dbReference type="EMBL" id="RZT78715.1"/>
    </source>
</evidence>
<feature type="compositionally biased region" description="Basic and acidic residues" evidence="1">
    <location>
        <begin position="247"/>
        <end position="280"/>
    </location>
</feature>
<gene>
    <name evidence="2" type="ORF">EV382_1907</name>
</gene>
<feature type="region of interest" description="Disordered" evidence="1">
    <location>
        <begin position="309"/>
        <end position="392"/>
    </location>
</feature>
<sequence>MPPRRHPRSWLAGRLRSAAGALQRLAGRVEPAAHRPPPLPEQTPVATPRRFGAPPQHWLDLVAAHAPGLLHDLELDASRGGNVEAGAGDGGHGESSGPVDAASPVADGGFGRPGRPSRSADQPDGTQSRVVSPSGGGPASHSDTSTRPDVTTSPGGPAGPDAVPPVRPANRGTTTAVDASRPARSDGPPRPVPSMVVRPHHAPSGHPHPPEAVPARSTPPPPLDAPWSGAVGHGHRRSTGSSPARSTAEERSRGRDGVRAEADRPPREDQHGYAADRPDDAPSAGRSTRVDAVPAGVPAHLRLAWPNPVGVDASWIGPTAPGGGRTPTIGREHPAGVVDGGPWLALPGEPVPPGPSGALPDGGARTLGRHRATGVDGPPPTVAAGGVDPWPALPDDSALWSVTSAALDTDQLTRLDREQAGD</sequence>
<dbReference type="EMBL" id="SHKK01000001">
    <property type="protein sequence ID" value="RZT78715.1"/>
    <property type="molecule type" value="Genomic_DNA"/>
</dbReference>
<evidence type="ECO:0000256" key="1">
    <source>
        <dbReference type="SAM" id="MobiDB-lite"/>
    </source>
</evidence>
<protein>
    <submittedName>
        <fullName evidence="2">Uncharacterized protein</fullName>
    </submittedName>
</protein>
<comment type="caution">
    <text evidence="2">The sequence shown here is derived from an EMBL/GenBank/DDBJ whole genome shotgun (WGS) entry which is preliminary data.</text>
</comment>
<feature type="compositionally biased region" description="Pro residues" evidence="1">
    <location>
        <begin position="206"/>
        <end position="224"/>
    </location>
</feature>
<dbReference type="OrthoDB" id="3406181at2"/>
<organism evidence="2 3">
    <name type="scientific">Micromonospora violae</name>
    <dbReference type="NCBI Taxonomy" id="1278207"/>
    <lineage>
        <taxon>Bacteria</taxon>
        <taxon>Bacillati</taxon>
        <taxon>Actinomycetota</taxon>
        <taxon>Actinomycetes</taxon>
        <taxon>Micromonosporales</taxon>
        <taxon>Micromonosporaceae</taxon>
        <taxon>Micromonospora</taxon>
    </lineage>
</organism>
<name>A0A4Q7UC52_9ACTN</name>
<reference evidence="2 3" key="1">
    <citation type="submission" date="2019-02" db="EMBL/GenBank/DDBJ databases">
        <title>Sequencing the genomes of 1000 actinobacteria strains.</title>
        <authorList>
            <person name="Klenk H.-P."/>
        </authorList>
    </citation>
    <scope>NUCLEOTIDE SEQUENCE [LARGE SCALE GENOMIC DNA]</scope>
    <source>
        <strain evidence="2 3">DSM 45888</strain>
    </source>
</reference>
<feature type="region of interest" description="Disordered" evidence="1">
    <location>
        <begin position="79"/>
        <end position="293"/>
    </location>
</feature>
<dbReference type="RefSeq" id="WP_130401183.1">
    <property type="nucleotide sequence ID" value="NZ_SHKK01000001.1"/>
</dbReference>
<dbReference type="Proteomes" id="UP000293781">
    <property type="component" value="Unassembled WGS sequence"/>
</dbReference>
<dbReference type="AlphaFoldDB" id="A0A4Q7UC52"/>
<feature type="compositionally biased region" description="Polar residues" evidence="1">
    <location>
        <begin position="141"/>
        <end position="153"/>
    </location>
</feature>
<proteinExistence type="predicted"/>
<accession>A0A4Q7UC52</accession>
<evidence type="ECO:0000313" key="3">
    <source>
        <dbReference type="Proteomes" id="UP000293781"/>
    </source>
</evidence>